<evidence type="ECO:0000313" key="1">
    <source>
        <dbReference type="EMBL" id="CAB1449522.1"/>
    </source>
</evidence>
<accession>A0A9N7Z4H3</accession>
<proteinExistence type="predicted"/>
<name>A0A9N7Z4H3_PLEPL</name>
<dbReference type="AlphaFoldDB" id="A0A9N7Z4H3"/>
<dbReference type="Proteomes" id="UP001153269">
    <property type="component" value="Unassembled WGS sequence"/>
</dbReference>
<protein>
    <submittedName>
        <fullName evidence="1">Uncharacterized protein</fullName>
    </submittedName>
</protein>
<comment type="caution">
    <text evidence="1">The sequence shown here is derived from an EMBL/GenBank/DDBJ whole genome shotgun (WGS) entry which is preliminary data.</text>
</comment>
<evidence type="ECO:0000313" key="2">
    <source>
        <dbReference type="Proteomes" id="UP001153269"/>
    </source>
</evidence>
<keyword evidence="2" id="KW-1185">Reference proteome</keyword>
<dbReference type="EMBL" id="CADEAL010004018">
    <property type="protein sequence ID" value="CAB1449522.1"/>
    <property type="molecule type" value="Genomic_DNA"/>
</dbReference>
<sequence length="240" mass="26405">MSPCSHDTQQLRGCKLDTDPRAAMTLLPQQPTTTQYASVVAYLSSQLLKWTGVIFPEGHLLTPRRLCNWDCGNAAGGDSGFWDLLQSELGHTRRAIVKEERGLMCDDHSRCCDGNNIYQVMRMGCNVRASVAGMNPEKSARCLHSGSNISARRETRNHTAPGRMVRPAHTSGFHVAVVVLWEKSAGPRTQKLLWQVTTKSDAGLTHPPSVPPAGALQYGCEPYKKPGKMPVRGLLQYYSS</sequence>
<organism evidence="1 2">
    <name type="scientific">Pleuronectes platessa</name>
    <name type="common">European plaice</name>
    <dbReference type="NCBI Taxonomy" id="8262"/>
    <lineage>
        <taxon>Eukaryota</taxon>
        <taxon>Metazoa</taxon>
        <taxon>Chordata</taxon>
        <taxon>Craniata</taxon>
        <taxon>Vertebrata</taxon>
        <taxon>Euteleostomi</taxon>
        <taxon>Actinopterygii</taxon>
        <taxon>Neopterygii</taxon>
        <taxon>Teleostei</taxon>
        <taxon>Neoteleostei</taxon>
        <taxon>Acanthomorphata</taxon>
        <taxon>Carangaria</taxon>
        <taxon>Pleuronectiformes</taxon>
        <taxon>Pleuronectoidei</taxon>
        <taxon>Pleuronectidae</taxon>
        <taxon>Pleuronectes</taxon>
    </lineage>
</organism>
<reference evidence="1" key="1">
    <citation type="submission" date="2020-03" db="EMBL/GenBank/DDBJ databases">
        <authorList>
            <person name="Weist P."/>
        </authorList>
    </citation>
    <scope>NUCLEOTIDE SEQUENCE</scope>
</reference>
<gene>
    <name evidence="1" type="ORF">PLEPLA_LOCUS37205</name>
</gene>